<dbReference type="EMBL" id="JACGCM010000938">
    <property type="protein sequence ID" value="KAF6164170.1"/>
    <property type="molecule type" value="Genomic_DNA"/>
</dbReference>
<evidence type="ECO:0000256" key="6">
    <source>
        <dbReference type="ARBA" id="ARBA00048539"/>
    </source>
</evidence>
<dbReference type="NCBIfam" id="TIGR02432">
    <property type="entry name" value="lysidine_TilS_N"/>
    <property type="match status" value="1"/>
</dbReference>
<keyword evidence="5" id="KW-0067">ATP-binding</keyword>
<dbReference type="GO" id="GO:0008033">
    <property type="term" value="P:tRNA processing"/>
    <property type="evidence" value="ECO:0007669"/>
    <property type="project" value="UniProtKB-KW"/>
</dbReference>
<keyword evidence="4" id="KW-0547">Nucleotide-binding</keyword>
<dbReference type="PANTHER" id="PTHR43033:SF5">
    <property type="entry name" value="TRNA(ILE)-LYSIDINE SYNTHETASE"/>
    <property type="match status" value="1"/>
</dbReference>
<keyword evidence="9" id="KW-1185">Reference proteome</keyword>
<dbReference type="HAMAP" id="MF_01161">
    <property type="entry name" value="tRNA_Ile_lys_synt"/>
    <property type="match status" value="1"/>
</dbReference>
<dbReference type="OrthoDB" id="198857at2759"/>
<comment type="caution">
    <text evidence="8">The sequence shown here is derived from an EMBL/GenBank/DDBJ whole genome shotgun (WGS) entry which is preliminary data.</text>
</comment>
<organism evidence="8 9">
    <name type="scientific">Kingdonia uniflora</name>
    <dbReference type="NCBI Taxonomy" id="39325"/>
    <lineage>
        <taxon>Eukaryota</taxon>
        <taxon>Viridiplantae</taxon>
        <taxon>Streptophyta</taxon>
        <taxon>Embryophyta</taxon>
        <taxon>Tracheophyta</taxon>
        <taxon>Spermatophyta</taxon>
        <taxon>Magnoliopsida</taxon>
        <taxon>Ranunculales</taxon>
        <taxon>Circaeasteraceae</taxon>
        <taxon>Kingdonia</taxon>
    </lineage>
</organism>
<accession>A0A7J7NAX0</accession>
<keyword evidence="3" id="KW-0819">tRNA processing</keyword>
<dbReference type="GO" id="GO:0005524">
    <property type="term" value="F:ATP binding"/>
    <property type="evidence" value="ECO:0007669"/>
    <property type="project" value="UniProtKB-KW"/>
</dbReference>
<dbReference type="Proteomes" id="UP000541444">
    <property type="component" value="Unassembled WGS sequence"/>
</dbReference>
<evidence type="ECO:0000256" key="3">
    <source>
        <dbReference type="ARBA" id="ARBA00022694"/>
    </source>
</evidence>
<dbReference type="SUPFAM" id="SSF52402">
    <property type="entry name" value="Adenine nucleotide alpha hydrolases-like"/>
    <property type="match status" value="1"/>
</dbReference>
<evidence type="ECO:0000313" key="8">
    <source>
        <dbReference type="EMBL" id="KAF6164170.1"/>
    </source>
</evidence>
<evidence type="ECO:0000256" key="5">
    <source>
        <dbReference type="ARBA" id="ARBA00022840"/>
    </source>
</evidence>
<evidence type="ECO:0000313" key="9">
    <source>
        <dbReference type="Proteomes" id="UP000541444"/>
    </source>
</evidence>
<evidence type="ECO:0000256" key="2">
    <source>
        <dbReference type="ARBA" id="ARBA00022598"/>
    </source>
</evidence>
<feature type="domain" description="tRNA(Ile)-lysidine/2-thiocytidine synthase N-terminal" evidence="7">
    <location>
        <begin position="46"/>
        <end position="249"/>
    </location>
</feature>
<dbReference type="InterPro" id="IPR012795">
    <property type="entry name" value="tRNA_Ile_lys_synt_N"/>
</dbReference>
<keyword evidence="2" id="KW-0436">Ligase</keyword>
<dbReference type="AlphaFoldDB" id="A0A7J7NAX0"/>
<dbReference type="GO" id="GO:0032267">
    <property type="term" value="F:tRNA(Ile)-lysidine synthase activity"/>
    <property type="evidence" value="ECO:0007669"/>
    <property type="project" value="UniProtKB-EC"/>
</dbReference>
<dbReference type="PANTHER" id="PTHR43033">
    <property type="entry name" value="TRNA(ILE)-LYSIDINE SYNTHASE-RELATED"/>
    <property type="match status" value="1"/>
</dbReference>
<dbReference type="InterPro" id="IPR014729">
    <property type="entry name" value="Rossmann-like_a/b/a_fold"/>
</dbReference>
<dbReference type="Pfam" id="PF01171">
    <property type="entry name" value="ATP_bind_3"/>
    <property type="match status" value="1"/>
</dbReference>
<proteinExistence type="inferred from homology"/>
<protein>
    <recommendedName>
        <fullName evidence="1">tRNA(Ile)-lysidine synthetase</fullName>
        <ecNumber evidence="1">6.3.4.19</ecNumber>
    </recommendedName>
</protein>
<dbReference type="CDD" id="cd01992">
    <property type="entry name" value="TilS_N"/>
    <property type="match status" value="1"/>
</dbReference>
<name>A0A7J7NAX0_9MAGN</name>
<dbReference type="InterPro" id="IPR011063">
    <property type="entry name" value="TilS/TtcA_N"/>
</dbReference>
<reference evidence="8 9" key="1">
    <citation type="journal article" date="2020" name="IScience">
        <title>Genome Sequencing of the Endangered Kingdonia uniflora (Circaeasteraceae, Ranunculales) Reveals Potential Mechanisms of Evolutionary Specialization.</title>
        <authorList>
            <person name="Sun Y."/>
            <person name="Deng T."/>
            <person name="Zhang A."/>
            <person name="Moore M.J."/>
            <person name="Landis J.B."/>
            <person name="Lin N."/>
            <person name="Zhang H."/>
            <person name="Zhang X."/>
            <person name="Huang J."/>
            <person name="Zhang X."/>
            <person name="Sun H."/>
            <person name="Wang H."/>
        </authorList>
    </citation>
    <scope>NUCLEOTIDE SEQUENCE [LARGE SCALE GENOMIC DNA]</scope>
    <source>
        <strain evidence="8">TB1705</strain>
        <tissue evidence="8">Leaf</tissue>
    </source>
</reference>
<evidence type="ECO:0000259" key="7">
    <source>
        <dbReference type="Pfam" id="PF01171"/>
    </source>
</evidence>
<comment type="catalytic activity">
    <reaction evidence="6">
        <text>cytidine(34) in tRNA(Ile2) + L-lysine + ATP = lysidine(34) in tRNA(Ile2) + AMP + diphosphate + H(+)</text>
        <dbReference type="Rhea" id="RHEA:43744"/>
        <dbReference type="Rhea" id="RHEA-COMP:10625"/>
        <dbReference type="Rhea" id="RHEA-COMP:10670"/>
        <dbReference type="ChEBI" id="CHEBI:15378"/>
        <dbReference type="ChEBI" id="CHEBI:30616"/>
        <dbReference type="ChEBI" id="CHEBI:32551"/>
        <dbReference type="ChEBI" id="CHEBI:33019"/>
        <dbReference type="ChEBI" id="CHEBI:82748"/>
        <dbReference type="ChEBI" id="CHEBI:83665"/>
        <dbReference type="ChEBI" id="CHEBI:456215"/>
        <dbReference type="EC" id="6.3.4.19"/>
    </reaction>
</comment>
<evidence type="ECO:0000256" key="4">
    <source>
        <dbReference type="ARBA" id="ARBA00022741"/>
    </source>
</evidence>
<sequence>MMKSVYFPSNQFICINSSTSHEDMSKYRVDFSRRMEMSGLKPHHRIAIGVSGGPDSIALCVLTAEWKRNDALIPTEGCVDGLLAIVVDHGLREESKDEAECVHNRVFEMGIRCEIKRCEWVDGRPRLGCLQEMARDMRYQIFQNVCIENQIGVLLIAHHADDQAELFILRLSRSSGVLGLAGMAFTSHIFPAHTSYCDDNSGNHGILLVRPLLEFSKEDLYNICQGGHQEWVEDPTNQSLLFARNRIRTSLNNLSSCIFKSELQAIISACRQTRSFIDKMCTDLINVAVTVNVHGYAIIDLEKLDPLNLEDVCLSKFVVLVLQFISQRHRPVRGKTSKLALDYIRNLPCKTSLTVAGCYLSAVPQSKGTKVLVCSSPQSPHLSEMKLPHIKYLFDGRKHCLPMDLNQIIMDGKSYSDRMVPDASNVHFVHATSSECILSEAKILNILSESTHRNILLLQREEITHFYSKPKTKPTSEDDPKNEMRFASVFLSESLESGKFYHFMNRFLFTWRLHKNRNSEGIGPDSLCRSCVVGRDTVSAVRHMVDTDWLYLAKLSNGQIVGDCQDYGTLLASKMDHRIEKVVACSDYVRFSAQRALQVLKSIPLAARRGLPVLVNSQGLLLSIPSICFEHCPYLSVCAVFKPRIPLGGGHSSFI</sequence>
<dbReference type="Gene3D" id="3.40.50.620">
    <property type="entry name" value="HUPs"/>
    <property type="match status" value="1"/>
</dbReference>
<evidence type="ECO:0000256" key="1">
    <source>
        <dbReference type="ARBA" id="ARBA00013267"/>
    </source>
</evidence>
<dbReference type="InterPro" id="IPR012094">
    <property type="entry name" value="tRNA_Ile_lys_synt"/>
</dbReference>
<gene>
    <name evidence="8" type="ORF">GIB67_010140</name>
</gene>
<dbReference type="EC" id="6.3.4.19" evidence="1"/>